<dbReference type="SUPFAM" id="SSF46894">
    <property type="entry name" value="C-terminal effector domain of the bipartite response regulators"/>
    <property type="match status" value="1"/>
</dbReference>
<dbReference type="Gene3D" id="1.10.10.10">
    <property type="entry name" value="Winged helix-like DNA-binding domain superfamily/Winged helix DNA-binding domain"/>
    <property type="match status" value="1"/>
</dbReference>
<reference evidence="2" key="1">
    <citation type="journal article" date="2021" name="Proc. Natl. Acad. Sci. U.S.A.">
        <title>A Catalog of Tens of Thousands of Viruses from Human Metagenomes Reveals Hidden Associations with Chronic Diseases.</title>
        <authorList>
            <person name="Tisza M.J."/>
            <person name="Buck C.B."/>
        </authorList>
    </citation>
    <scope>NUCLEOTIDE SEQUENCE</scope>
    <source>
        <strain evidence="2">CtuoI59</strain>
    </source>
</reference>
<name>A0A8S5RR89_9CAUD</name>
<dbReference type="PROSITE" id="PS50043">
    <property type="entry name" value="HTH_LUXR_2"/>
    <property type="match status" value="1"/>
</dbReference>
<accession>A0A8S5RR89</accession>
<feature type="domain" description="HTH luxR-type" evidence="1">
    <location>
        <begin position="13"/>
        <end position="63"/>
    </location>
</feature>
<protein>
    <submittedName>
        <fullName evidence="2">Sigma factor AlgU negative regulatory factor, TRANSCRIPTION.96A</fullName>
    </submittedName>
</protein>
<proteinExistence type="predicted"/>
<dbReference type="InterPro" id="IPR036388">
    <property type="entry name" value="WH-like_DNA-bd_sf"/>
</dbReference>
<dbReference type="PROSITE" id="PS00622">
    <property type="entry name" value="HTH_LUXR_1"/>
    <property type="match status" value="1"/>
</dbReference>
<dbReference type="PRINTS" id="PR00038">
    <property type="entry name" value="HTHLUXR"/>
</dbReference>
<dbReference type="GO" id="GO:0006355">
    <property type="term" value="P:regulation of DNA-templated transcription"/>
    <property type="evidence" value="ECO:0007669"/>
    <property type="project" value="InterPro"/>
</dbReference>
<dbReference type="EMBL" id="BK033130">
    <property type="protein sequence ID" value="DAE46920.1"/>
    <property type="molecule type" value="Genomic_DNA"/>
</dbReference>
<dbReference type="InterPro" id="IPR016032">
    <property type="entry name" value="Sig_transdc_resp-reg_C-effctor"/>
</dbReference>
<organism evidence="2">
    <name type="scientific">Ackermannviridae sp</name>
    <dbReference type="NCBI Taxonomy" id="2831612"/>
    <lineage>
        <taxon>Viruses</taxon>
        <taxon>Duplodnaviria</taxon>
        <taxon>Heunggongvirae</taxon>
        <taxon>Uroviricota</taxon>
        <taxon>Caudoviricetes</taxon>
        <taxon>Pantevenvirales</taxon>
        <taxon>Ackermannviridae</taxon>
    </lineage>
</organism>
<dbReference type="GO" id="GO:0003677">
    <property type="term" value="F:DNA binding"/>
    <property type="evidence" value="ECO:0007669"/>
    <property type="project" value="InterPro"/>
</dbReference>
<dbReference type="SMART" id="SM00421">
    <property type="entry name" value="HTH_LUXR"/>
    <property type="match status" value="1"/>
</dbReference>
<evidence type="ECO:0000313" key="2">
    <source>
        <dbReference type="EMBL" id="DAE46920.1"/>
    </source>
</evidence>
<sequence>MMKFDFSMSRAEYDDLVFGLTDEEREVLDLRRRGRRNADIAAELYCSERTVNRRVRNIKNKLR</sequence>
<dbReference type="InterPro" id="IPR000792">
    <property type="entry name" value="Tscrpt_reg_LuxR_C"/>
</dbReference>
<dbReference type="Pfam" id="PF00196">
    <property type="entry name" value="GerE"/>
    <property type="match status" value="1"/>
</dbReference>
<evidence type="ECO:0000259" key="1">
    <source>
        <dbReference type="PROSITE" id="PS50043"/>
    </source>
</evidence>